<dbReference type="Proteomes" id="UP001198151">
    <property type="component" value="Unassembled WGS sequence"/>
</dbReference>
<proteinExistence type="predicted"/>
<keyword evidence="4" id="KW-1185">Reference proteome</keyword>
<organism evidence="3 4">
    <name type="scientific">Ruminococcus turbiniformis</name>
    <dbReference type="NCBI Taxonomy" id="2881258"/>
    <lineage>
        <taxon>Bacteria</taxon>
        <taxon>Bacillati</taxon>
        <taxon>Bacillota</taxon>
        <taxon>Clostridia</taxon>
        <taxon>Eubacteriales</taxon>
        <taxon>Oscillospiraceae</taxon>
        <taxon>Ruminococcus</taxon>
    </lineage>
</organism>
<feature type="domain" description="DUF4097" evidence="2">
    <location>
        <begin position="70"/>
        <end position="341"/>
    </location>
</feature>
<evidence type="ECO:0000313" key="4">
    <source>
        <dbReference type="Proteomes" id="UP001198151"/>
    </source>
</evidence>
<dbReference type="EMBL" id="JAJEQX010000008">
    <property type="protein sequence ID" value="MCC2254018.1"/>
    <property type="molecule type" value="Genomic_DNA"/>
</dbReference>
<accession>A0ABS8FVL6</accession>
<gene>
    <name evidence="3" type="ORF">LKD70_06140</name>
</gene>
<sequence>MKPVTKKILILSSCFMGAGVILTAAGIFAGGRPGFMFTEEGFVSASSAASETRENYRLEKTAIDPFTGIDLRLDSRADIEFLPSEDGQFYLEYSLSGYAGRPEWNVSGDTFTLSQEEQVVQGFYLFGPDFSIPSAPSSPYIRLYIPENCVFSEVGLTSGYGDLSMAGFHAETLSIYLDFGSLTLENISADTISCSLDYGDMEMNGCSFTDADVQLSAGDLDAADSSADTLNLVNEYGDSSFENSSIRAADVTVEFGDLTLDVSGLETLTGENEYGDTLFTLHEPLDMFSFLLNTEFGAIRLPDDASGRLTSNEYSDEMSYETDSGSRKQIEFTAADGDIEIQYERQ</sequence>
<name>A0ABS8FVL6_9FIRM</name>
<evidence type="ECO:0000256" key="1">
    <source>
        <dbReference type="SAM" id="MobiDB-lite"/>
    </source>
</evidence>
<dbReference type="InterPro" id="IPR025164">
    <property type="entry name" value="Toastrack_DUF4097"/>
</dbReference>
<reference evidence="3 4" key="1">
    <citation type="submission" date="2021-10" db="EMBL/GenBank/DDBJ databases">
        <title>Anaerobic single-cell dispensing facilitates the cultivation of human gut bacteria.</title>
        <authorList>
            <person name="Afrizal A."/>
        </authorList>
    </citation>
    <scope>NUCLEOTIDE SEQUENCE [LARGE SCALE GENOMIC DNA]</scope>
    <source>
        <strain evidence="3 4">CLA-AA-H200</strain>
    </source>
</reference>
<comment type="caution">
    <text evidence="3">The sequence shown here is derived from an EMBL/GenBank/DDBJ whole genome shotgun (WGS) entry which is preliminary data.</text>
</comment>
<protein>
    <submittedName>
        <fullName evidence="3">DUF4097 domain-containing protein</fullName>
    </submittedName>
</protein>
<dbReference type="RefSeq" id="WP_227707152.1">
    <property type="nucleotide sequence ID" value="NZ_JAJEQX010000008.1"/>
</dbReference>
<dbReference type="Gene3D" id="2.160.20.120">
    <property type="match status" value="1"/>
</dbReference>
<evidence type="ECO:0000313" key="3">
    <source>
        <dbReference type="EMBL" id="MCC2254018.1"/>
    </source>
</evidence>
<evidence type="ECO:0000259" key="2">
    <source>
        <dbReference type="Pfam" id="PF13349"/>
    </source>
</evidence>
<feature type="region of interest" description="Disordered" evidence="1">
    <location>
        <begin position="307"/>
        <end position="326"/>
    </location>
</feature>
<dbReference type="Pfam" id="PF13349">
    <property type="entry name" value="DUF4097"/>
    <property type="match status" value="1"/>
</dbReference>